<keyword evidence="3" id="KW-1185">Reference proteome</keyword>
<comment type="caution">
    <text evidence="2">The sequence shown here is derived from an EMBL/GenBank/DDBJ whole genome shotgun (WGS) entry which is preliminary data.</text>
</comment>
<reference evidence="2 3" key="1">
    <citation type="submission" date="2020-09" db="EMBL/GenBank/DDBJ databases">
        <title>Bacillus nautilus sp. nov., Chryseoglobus crepusculi sp. nov, and Psychrobacter noctis sp. nov., isolated from deep-sea sponges from the equatorial Atlantic.</title>
        <authorList>
            <person name="Stennett H.L."/>
            <person name="Williams S.E."/>
        </authorList>
    </citation>
    <scope>NUCLEOTIDE SEQUENCE [LARGE SCALE GENOMIC DNA]</scope>
    <source>
        <strain evidence="2 3">28M-24</strain>
    </source>
</reference>
<feature type="chain" id="PRO_5047327518" evidence="1">
    <location>
        <begin position="21"/>
        <end position="294"/>
    </location>
</feature>
<organism evidence="2 3">
    <name type="scientific">Olleya marilimosa</name>
    <dbReference type="NCBI Taxonomy" id="272164"/>
    <lineage>
        <taxon>Bacteria</taxon>
        <taxon>Pseudomonadati</taxon>
        <taxon>Bacteroidota</taxon>
        <taxon>Flavobacteriia</taxon>
        <taxon>Flavobacteriales</taxon>
        <taxon>Flavobacteriaceae</taxon>
    </lineage>
</organism>
<dbReference type="Proteomes" id="UP000627521">
    <property type="component" value="Unassembled WGS sequence"/>
</dbReference>
<protein>
    <submittedName>
        <fullName evidence="2">Uncharacterized protein</fullName>
    </submittedName>
</protein>
<proteinExistence type="predicted"/>
<dbReference type="EMBL" id="JACXXH010000001">
    <property type="protein sequence ID" value="MBD3862127.1"/>
    <property type="molecule type" value="Genomic_DNA"/>
</dbReference>
<sequence>MTKSLLIAIISLTLVQLVQAQTPHQTKNVQYRMSLKQFKAKYKTPLTAKDTLNFVYVNNDTMVIVKDYVRKPGASVPYQYKDSTFLDVYKTIAFNHYKDSVSKKTTMKYWKDDIAIFFSNAVDKKVKKEFMAFAEKTLQHVDSLSIKEVKHVEDSNYVVYYNDGFEYESRISNYKKSDYYMHWNNKNQIYRLSLRLIKEDFFTPNLRLRELKKYFIKSLGHFEFNRNIDNKHFFSGSHDNDYQLSDFDTEILKYHYSYGICKGTNLETFEDNHKKAKELLKNKQILLTFYHEFE</sequence>
<dbReference type="RefSeq" id="WP_191098787.1">
    <property type="nucleotide sequence ID" value="NZ_JACXXF010000001.1"/>
</dbReference>
<evidence type="ECO:0000313" key="2">
    <source>
        <dbReference type="EMBL" id="MBD3862127.1"/>
    </source>
</evidence>
<feature type="signal peptide" evidence="1">
    <location>
        <begin position="1"/>
        <end position="20"/>
    </location>
</feature>
<accession>A0ABR8LPJ4</accession>
<evidence type="ECO:0000256" key="1">
    <source>
        <dbReference type="SAM" id="SignalP"/>
    </source>
</evidence>
<name>A0ABR8LPJ4_9FLAO</name>
<gene>
    <name evidence="2" type="ORF">IEG06_01595</name>
</gene>
<keyword evidence="1" id="KW-0732">Signal</keyword>
<evidence type="ECO:0000313" key="3">
    <source>
        <dbReference type="Proteomes" id="UP000627521"/>
    </source>
</evidence>